<keyword evidence="1" id="KW-0472">Membrane</keyword>
<dbReference type="OrthoDB" id="4760221at2"/>
<dbReference type="Proteomes" id="UP000324701">
    <property type="component" value="Unassembled WGS sequence"/>
</dbReference>
<dbReference type="InterPro" id="IPR023840">
    <property type="entry name" value="T7SS_Rv3446c"/>
</dbReference>
<keyword evidence="1" id="KW-0812">Transmembrane</keyword>
<evidence type="ECO:0000313" key="3">
    <source>
        <dbReference type="Proteomes" id="UP000324701"/>
    </source>
</evidence>
<reference evidence="2 3" key="1">
    <citation type="submission" date="2019-09" db="EMBL/GenBank/DDBJ databases">
        <title>Report of infection by Mycobacterium simiae a patient suffering from pulmonary tuberculosis.</title>
        <authorList>
            <person name="Mohanty P.S."/>
            <person name="Bansal A.K."/>
            <person name="Singh H."/>
            <person name="Sharma S."/>
            <person name="Patil S.A."/>
            <person name="Upadhaya P."/>
            <person name="Singh P.K."/>
            <person name="Kumar D."/>
            <person name="Kumar S."/>
            <person name="Singh R.K."/>
            <person name="Chaudhary B."/>
        </authorList>
    </citation>
    <scope>NUCLEOTIDE SEQUENCE [LARGE SCALE GENOMIC DNA]</scope>
    <source>
        <strain evidence="2 3">JAL-560-SIM</strain>
    </source>
</reference>
<keyword evidence="3" id="KW-1185">Reference proteome</keyword>
<dbReference type="AlphaFoldDB" id="A0A5B1BMD1"/>
<proteinExistence type="predicted"/>
<sequence length="400" mass="40783">MSGHRAVIAAGPSAIRRLCCGADSAVDDEACAAALGAIDDPVALVAGQPVAVGSLWSAALRTLAQGHHDGMIVVHPSWWSSSRIGVVSGAARAAAGGAFELLRRSWLLTRAAPEAGVVVEIADRLVVVVADDEVVAVPRLAEARHVAKEVAGVVAGSAPASGAVVIEVPSGVVEAPELALMIADALRAGQTVVSVVAVDDDRLARLARDLPPQPAANSVAEPRSRVGLMAGLAAAGVAMTVLVVAGIGHRGGRAAQVAPTTFLVEGRVALAVPVGWPTRRVVDGPGSARVQLTSPADREVALHVTQSPVPGETLAATAERLRRAIDAEPAGVFVDFNPAGSAAGRPAVTYREVRAAHHVWWTVLVDGTVRISVGCQSRPSAAEAVREVCERAVQSAHAVG</sequence>
<keyword evidence="1" id="KW-1133">Transmembrane helix</keyword>
<comment type="caution">
    <text evidence="2">The sequence shown here is derived from an EMBL/GenBank/DDBJ whole genome shotgun (WGS) entry which is preliminary data.</text>
</comment>
<gene>
    <name evidence="2" type="ORF">F0Q45_20985</name>
</gene>
<dbReference type="NCBIfam" id="TIGR03931">
    <property type="entry name" value="T7SS_Rv3446c"/>
    <property type="match status" value="1"/>
</dbReference>
<evidence type="ECO:0000256" key="1">
    <source>
        <dbReference type="SAM" id="Phobius"/>
    </source>
</evidence>
<dbReference type="EMBL" id="VTZN01000168">
    <property type="protein sequence ID" value="KAA1248364.1"/>
    <property type="molecule type" value="Genomic_DNA"/>
</dbReference>
<protein>
    <submittedName>
        <fullName evidence="2">Type VII secretion-associated protein</fullName>
    </submittedName>
</protein>
<accession>A0A5B1BMD1</accession>
<dbReference type="RefSeq" id="WP_149655774.1">
    <property type="nucleotide sequence ID" value="NZ_VTZN01000168.1"/>
</dbReference>
<feature type="transmembrane region" description="Helical" evidence="1">
    <location>
        <begin position="226"/>
        <end position="247"/>
    </location>
</feature>
<name>A0A5B1BMD1_MYCSI</name>
<organism evidence="2 3">
    <name type="scientific">Mycobacterium simiae</name>
    <name type="common">Mycobacterium habana</name>
    <dbReference type="NCBI Taxonomy" id="1784"/>
    <lineage>
        <taxon>Bacteria</taxon>
        <taxon>Bacillati</taxon>
        <taxon>Actinomycetota</taxon>
        <taxon>Actinomycetes</taxon>
        <taxon>Mycobacteriales</taxon>
        <taxon>Mycobacteriaceae</taxon>
        <taxon>Mycobacterium</taxon>
        <taxon>Mycobacterium simiae complex</taxon>
    </lineage>
</organism>
<evidence type="ECO:0000313" key="2">
    <source>
        <dbReference type="EMBL" id="KAA1248364.1"/>
    </source>
</evidence>